<evidence type="ECO:0000256" key="13">
    <source>
        <dbReference type="ARBA" id="ARBA00023134"/>
    </source>
</evidence>
<comment type="catalytic activity">
    <reaction evidence="3">
        <text>adenosylcob(III)inamide + GTP = adenosylcob(III)inamide phosphate + GDP + H(+)</text>
        <dbReference type="Rhea" id="RHEA:15765"/>
        <dbReference type="ChEBI" id="CHEBI:2480"/>
        <dbReference type="ChEBI" id="CHEBI:15378"/>
        <dbReference type="ChEBI" id="CHEBI:37565"/>
        <dbReference type="ChEBI" id="CHEBI:58189"/>
        <dbReference type="ChEBI" id="CHEBI:58502"/>
        <dbReference type="EC" id="2.7.1.156"/>
    </reaction>
</comment>
<evidence type="ECO:0000256" key="14">
    <source>
        <dbReference type="PIRNR" id="PIRNR006135"/>
    </source>
</evidence>
<keyword evidence="18" id="KW-1185">Reference proteome</keyword>
<dbReference type="EC" id="2.7.1.156" evidence="14"/>
<keyword evidence="11 14" id="KW-0418">Kinase</keyword>
<dbReference type="RefSeq" id="WP_209363694.1">
    <property type="nucleotide sequence ID" value="NZ_JAGISH010000018.1"/>
</dbReference>
<comment type="catalytic activity">
    <reaction evidence="1 14">
        <text>adenosylcob(III)inamide + ATP = adenosylcob(III)inamide phosphate + ADP + H(+)</text>
        <dbReference type="Rhea" id="RHEA:15769"/>
        <dbReference type="ChEBI" id="CHEBI:2480"/>
        <dbReference type="ChEBI" id="CHEBI:15378"/>
        <dbReference type="ChEBI" id="CHEBI:30616"/>
        <dbReference type="ChEBI" id="CHEBI:58502"/>
        <dbReference type="ChEBI" id="CHEBI:456216"/>
        <dbReference type="EC" id="2.7.1.156"/>
    </reaction>
</comment>
<evidence type="ECO:0000256" key="7">
    <source>
        <dbReference type="ARBA" id="ARBA00007490"/>
    </source>
</evidence>
<keyword evidence="13 14" id="KW-0342">GTP-binding</keyword>
<evidence type="ECO:0000256" key="5">
    <source>
        <dbReference type="ARBA" id="ARBA00004692"/>
    </source>
</evidence>
<evidence type="ECO:0000256" key="1">
    <source>
        <dbReference type="ARBA" id="ARBA00000312"/>
    </source>
</evidence>
<gene>
    <name evidence="17" type="primary">cobU</name>
    <name evidence="17" type="ORF">J5474_20575</name>
</gene>
<comment type="pathway">
    <text evidence="5 14">Cofactor biosynthesis; adenosylcobalamin biosynthesis; adenosylcobalamin from cob(II)yrinate a,c-diamide: step 6/7.</text>
</comment>
<keyword evidence="17" id="KW-0548">Nucleotidyltransferase</keyword>
<comment type="catalytic activity">
    <reaction evidence="2 14">
        <text>adenosylcob(III)inamide phosphate + GTP + H(+) = adenosylcob(III)inamide-GDP + diphosphate</text>
        <dbReference type="Rhea" id="RHEA:22712"/>
        <dbReference type="ChEBI" id="CHEBI:15378"/>
        <dbReference type="ChEBI" id="CHEBI:33019"/>
        <dbReference type="ChEBI" id="CHEBI:37565"/>
        <dbReference type="ChEBI" id="CHEBI:58502"/>
        <dbReference type="ChEBI" id="CHEBI:60487"/>
        <dbReference type="EC" id="2.7.7.62"/>
    </reaction>
</comment>
<evidence type="ECO:0000256" key="10">
    <source>
        <dbReference type="ARBA" id="ARBA00022741"/>
    </source>
</evidence>
<evidence type="ECO:0000313" key="17">
    <source>
        <dbReference type="EMBL" id="MBP0484874.1"/>
    </source>
</evidence>
<feature type="binding site" evidence="16">
    <location>
        <begin position="34"/>
        <end position="36"/>
    </location>
    <ligand>
        <name>GTP</name>
        <dbReference type="ChEBI" id="CHEBI:37565"/>
    </ligand>
</feature>
<evidence type="ECO:0000256" key="2">
    <source>
        <dbReference type="ARBA" id="ARBA00000711"/>
    </source>
</evidence>
<feature type="active site" description="GMP-histidine intermediate" evidence="15">
    <location>
        <position position="50"/>
    </location>
</feature>
<name>A0A940MXY0_9RHOB</name>
<dbReference type="GO" id="GO:0009236">
    <property type="term" value="P:cobalamin biosynthetic process"/>
    <property type="evidence" value="ECO:0007669"/>
    <property type="project" value="UniProtKB-UniRule"/>
</dbReference>
<organism evidence="17 18">
    <name type="scientific">Sagittula salina</name>
    <dbReference type="NCBI Taxonomy" id="2820268"/>
    <lineage>
        <taxon>Bacteria</taxon>
        <taxon>Pseudomonadati</taxon>
        <taxon>Pseudomonadota</taxon>
        <taxon>Alphaproteobacteria</taxon>
        <taxon>Rhodobacterales</taxon>
        <taxon>Roseobacteraceae</taxon>
        <taxon>Sagittula</taxon>
    </lineage>
</organism>
<dbReference type="SUPFAM" id="SSF52540">
    <property type="entry name" value="P-loop containing nucleoside triphosphate hydrolases"/>
    <property type="match status" value="1"/>
</dbReference>
<evidence type="ECO:0000256" key="8">
    <source>
        <dbReference type="ARBA" id="ARBA00022573"/>
    </source>
</evidence>
<dbReference type="CDD" id="cd00544">
    <property type="entry name" value="CobU"/>
    <property type="match status" value="1"/>
</dbReference>
<evidence type="ECO:0000256" key="6">
    <source>
        <dbReference type="ARBA" id="ARBA00005159"/>
    </source>
</evidence>
<dbReference type="GO" id="GO:0005524">
    <property type="term" value="F:ATP binding"/>
    <property type="evidence" value="ECO:0007669"/>
    <property type="project" value="UniProtKB-UniRule"/>
</dbReference>
<feature type="binding site" evidence="16">
    <location>
        <position position="86"/>
    </location>
    <ligand>
        <name>GTP</name>
        <dbReference type="ChEBI" id="CHEBI:37565"/>
    </ligand>
</feature>
<dbReference type="EMBL" id="JAGISH010000018">
    <property type="protein sequence ID" value="MBP0484874.1"/>
    <property type="molecule type" value="Genomic_DNA"/>
</dbReference>
<dbReference type="Proteomes" id="UP000675940">
    <property type="component" value="Unassembled WGS sequence"/>
</dbReference>
<dbReference type="GO" id="GO:0043752">
    <property type="term" value="F:adenosylcobinamide kinase activity"/>
    <property type="evidence" value="ECO:0007669"/>
    <property type="project" value="UniProtKB-EC"/>
</dbReference>
<dbReference type="Gene3D" id="3.40.50.300">
    <property type="entry name" value="P-loop containing nucleotide triphosphate hydrolases"/>
    <property type="match status" value="1"/>
</dbReference>
<dbReference type="PIRSF" id="PIRSF006135">
    <property type="entry name" value="CobU"/>
    <property type="match status" value="1"/>
</dbReference>
<protein>
    <recommendedName>
        <fullName evidence="14">Bifunctional adenosylcobalamin biosynthesis protein</fullName>
        <ecNumber evidence="14">2.7.1.156</ecNumber>
        <ecNumber evidence="14">2.7.7.62</ecNumber>
    </recommendedName>
</protein>
<dbReference type="GO" id="GO:0005525">
    <property type="term" value="F:GTP binding"/>
    <property type="evidence" value="ECO:0007669"/>
    <property type="project" value="UniProtKB-UniRule"/>
</dbReference>
<comment type="caution">
    <text evidence="17">The sequence shown here is derived from an EMBL/GenBank/DDBJ whole genome shotgun (WGS) entry which is preliminary data.</text>
</comment>
<comment type="pathway">
    <text evidence="6 14">Cofactor biosynthesis; adenosylcobalamin biosynthesis; adenosylcobalamin from cob(II)yrinate a,c-diamide: step 5/7.</text>
</comment>
<keyword evidence="12 14" id="KW-0067">ATP-binding</keyword>
<dbReference type="NCBIfam" id="NF004469">
    <property type="entry name" value="PRK05800.1"/>
    <property type="match status" value="1"/>
</dbReference>
<dbReference type="Pfam" id="PF02283">
    <property type="entry name" value="CobU"/>
    <property type="match status" value="1"/>
</dbReference>
<keyword evidence="10 14" id="KW-0547">Nucleotide-binding</keyword>
<dbReference type="InterPro" id="IPR003203">
    <property type="entry name" value="CobU/CobP"/>
</dbReference>
<evidence type="ECO:0000256" key="3">
    <source>
        <dbReference type="ARBA" id="ARBA00001522"/>
    </source>
</evidence>
<dbReference type="PANTHER" id="PTHR34848:SF1">
    <property type="entry name" value="BIFUNCTIONAL ADENOSYLCOBALAMIN BIOSYNTHESIS PROTEIN COBU"/>
    <property type="match status" value="1"/>
</dbReference>
<dbReference type="AlphaFoldDB" id="A0A940MXY0"/>
<dbReference type="PANTHER" id="PTHR34848">
    <property type="match status" value="1"/>
</dbReference>
<feature type="binding site" evidence="16">
    <location>
        <begin position="9"/>
        <end position="16"/>
    </location>
    <ligand>
        <name>GTP</name>
        <dbReference type="ChEBI" id="CHEBI:37565"/>
    </ligand>
</feature>
<keyword evidence="8 14" id="KW-0169">Cobalamin biosynthesis</keyword>
<reference evidence="17" key="1">
    <citation type="submission" date="2021-03" db="EMBL/GenBank/DDBJ databases">
        <title>Sagittula salina sp. nov. strain M10.9X isolated from the marine waste.</title>
        <authorList>
            <person name="Satari L."/>
            <person name="Molina-Menor E."/>
            <person name="Vidal-Verdu A."/>
            <person name="Pascual J."/>
            <person name="Pereto J."/>
            <person name="Porcar M."/>
        </authorList>
    </citation>
    <scope>NUCLEOTIDE SEQUENCE</scope>
    <source>
        <strain evidence="17">M10.9X</strain>
    </source>
</reference>
<evidence type="ECO:0000256" key="16">
    <source>
        <dbReference type="PIRSR" id="PIRSR006135-2"/>
    </source>
</evidence>
<accession>A0A940MXY0</accession>
<evidence type="ECO:0000256" key="15">
    <source>
        <dbReference type="PIRSR" id="PIRSR006135-1"/>
    </source>
</evidence>
<keyword evidence="9 14" id="KW-0808">Transferase</keyword>
<dbReference type="InterPro" id="IPR027417">
    <property type="entry name" value="P-loop_NTPase"/>
</dbReference>
<comment type="function">
    <text evidence="4 14">Catalyzes ATP-dependent phosphorylation of adenosylcobinamide and addition of GMP to adenosylcobinamide phosphate.</text>
</comment>
<evidence type="ECO:0000256" key="12">
    <source>
        <dbReference type="ARBA" id="ARBA00022840"/>
    </source>
</evidence>
<comment type="similarity">
    <text evidence="7 14">Belongs to the CobU/CobP family.</text>
</comment>
<evidence type="ECO:0000256" key="9">
    <source>
        <dbReference type="ARBA" id="ARBA00022679"/>
    </source>
</evidence>
<evidence type="ECO:0000256" key="11">
    <source>
        <dbReference type="ARBA" id="ARBA00022777"/>
    </source>
</evidence>
<proteinExistence type="inferred from homology"/>
<dbReference type="GO" id="GO:0008820">
    <property type="term" value="F:cobinamide phosphate guanylyltransferase activity"/>
    <property type="evidence" value="ECO:0007669"/>
    <property type="project" value="UniProtKB-UniRule"/>
</dbReference>
<evidence type="ECO:0000313" key="18">
    <source>
        <dbReference type="Proteomes" id="UP000675940"/>
    </source>
</evidence>
<sequence length="177" mass="18940">MEKPTLVTGGARSGKSELAERLALRATGRAVYIATAEAYDDEMRARITAHQARRGGQWREMHAPLELVAALDASDGGNGGDPRLVDCLTLWLTNLMLADRDWHAEGEALIAALSRQSAPVVLVTNEVGLGIVPDNALGRAFRDAAGWLNRRVAEVSGTVILVVAGCPIKVKPNDDTF</sequence>
<dbReference type="EC" id="2.7.7.62" evidence="14"/>
<evidence type="ECO:0000256" key="4">
    <source>
        <dbReference type="ARBA" id="ARBA00003889"/>
    </source>
</evidence>